<dbReference type="EMBL" id="BMYF01000010">
    <property type="protein sequence ID" value="GHB38390.1"/>
    <property type="molecule type" value="Genomic_DNA"/>
</dbReference>
<feature type="binding site" evidence="6">
    <location>
        <position position="7"/>
    </location>
    <ligand>
        <name>Mg(2+)</name>
        <dbReference type="ChEBI" id="CHEBI:18420"/>
    </ligand>
</feature>
<dbReference type="PANTHER" id="PTHR21060">
    <property type="entry name" value="ACETATE KINASE"/>
    <property type="match status" value="1"/>
</dbReference>
<evidence type="ECO:0000256" key="4">
    <source>
        <dbReference type="ARBA" id="ARBA00022777"/>
    </source>
</evidence>
<dbReference type="Proteomes" id="UP000642809">
    <property type="component" value="Unassembled WGS sequence"/>
</dbReference>
<dbReference type="HAMAP" id="MF_00020">
    <property type="entry name" value="Acetate_kinase"/>
    <property type="match status" value="1"/>
</dbReference>
<comment type="function">
    <text evidence="6">Catalyzes the formation of acetyl phosphate from acetate and ATP. Can also catalyze the reverse reaction.</text>
</comment>
<dbReference type="GO" id="GO:0006083">
    <property type="term" value="P:acetate metabolic process"/>
    <property type="evidence" value="ECO:0007669"/>
    <property type="project" value="TreeGrafter"/>
</dbReference>
<evidence type="ECO:0000256" key="5">
    <source>
        <dbReference type="ARBA" id="ARBA00022840"/>
    </source>
</evidence>
<comment type="subcellular location">
    <subcellularLocation>
        <location evidence="6">Cytoplasm</location>
    </subcellularLocation>
</comment>
<keyword evidence="6" id="KW-0963">Cytoplasm</keyword>
<accession>A0A8J3CYE4</accession>
<dbReference type="GO" id="GO:0005737">
    <property type="term" value="C:cytoplasm"/>
    <property type="evidence" value="ECO:0007669"/>
    <property type="project" value="UniProtKB-SubCell"/>
</dbReference>
<dbReference type="EC" id="2.7.2.1" evidence="6"/>
<dbReference type="InterPro" id="IPR023865">
    <property type="entry name" value="Aliphatic_acid_kinase_CS"/>
</dbReference>
<dbReference type="InterPro" id="IPR004372">
    <property type="entry name" value="Ac/propionate_kinase"/>
</dbReference>
<gene>
    <name evidence="6" type="primary">ackA</name>
    <name evidence="8" type="ORF">GCM10008106_19640</name>
</gene>
<dbReference type="SUPFAM" id="SSF53067">
    <property type="entry name" value="Actin-like ATPase domain"/>
    <property type="match status" value="2"/>
</dbReference>
<dbReference type="InterPro" id="IPR043129">
    <property type="entry name" value="ATPase_NBD"/>
</dbReference>
<feature type="binding site" evidence="6">
    <location>
        <begin position="209"/>
        <end position="213"/>
    </location>
    <ligand>
        <name>ATP</name>
        <dbReference type="ChEBI" id="CHEBI:30616"/>
    </ligand>
</feature>
<dbReference type="InterPro" id="IPR000890">
    <property type="entry name" value="Aliphatic_acid_kin_short-chain"/>
</dbReference>
<keyword evidence="9" id="KW-1185">Reference proteome</keyword>
<keyword evidence="4 6" id="KW-0418">Kinase</keyword>
<evidence type="ECO:0000313" key="9">
    <source>
        <dbReference type="Proteomes" id="UP000642809"/>
    </source>
</evidence>
<evidence type="ECO:0000256" key="2">
    <source>
        <dbReference type="ARBA" id="ARBA00022679"/>
    </source>
</evidence>
<dbReference type="PANTHER" id="PTHR21060:SF15">
    <property type="entry name" value="ACETATE KINASE-RELATED"/>
    <property type="match status" value="1"/>
</dbReference>
<dbReference type="GO" id="GO:0005524">
    <property type="term" value="F:ATP binding"/>
    <property type="evidence" value="ECO:0007669"/>
    <property type="project" value="UniProtKB-KW"/>
</dbReference>
<dbReference type="Gene3D" id="3.30.420.40">
    <property type="match status" value="2"/>
</dbReference>
<keyword evidence="6" id="KW-0479">Metal-binding</keyword>
<comment type="similarity">
    <text evidence="1 6 7">Belongs to the acetokinase family.</text>
</comment>
<dbReference type="GO" id="GO:0008776">
    <property type="term" value="F:acetate kinase activity"/>
    <property type="evidence" value="ECO:0007669"/>
    <property type="project" value="UniProtKB-UniRule"/>
</dbReference>
<reference evidence="8" key="1">
    <citation type="journal article" date="2014" name="Int. J. Syst. Evol. Microbiol.">
        <title>Complete genome sequence of Corynebacterium casei LMG S-19264T (=DSM 44701T), isolated from a smear-ripened cheese.</title>
        <authorList>
            <consortium name="US DOE Joint Genome Institute (JGI-PGF)"/>
            <person name="Walter F."/>
            <person name="Albersmeier A."/>
            <person name="Kalinowski J."/>
            <person name="Ruckert C."/>
        </authorList>
    </citation>
    <scope>NUCLEOTIDE SEQUENCE</scope>
    <source>
        <strain evidence="8">KCTC 23224</strain>
    </source>
</reference>
<comment type="caution">
    <text evidence="8">The sequence shown here is derived from an EMBL/GenBank/DDBJ whole genome shotgun (WGS) entry which is preliminary data.</text>
</comment>
<keyword evidence="5 6" id="KW-0067">ATP-binding</keyword>
<comment type="subunit">
    <text evidence="6">Homodimer.</text>
</comment>
<evidence type="ECO:0000256" key="6">
    <source>
        <dbReference type="HAMAP-Rule" id="MF_00020"/>
    </source>
</evidence>
<evidence type="ECO:0000256" key="1">
    <source>
        <dbReference type="ARBA" id="ARBA00008748"/>
    </source>
</evidence>
<organism evidence="8 9">
    <name type="scientific">Mongoliitalea lutea</name>
    <dbReference type="NCBI Taxonomy" id="849756"/>
    <lineage>
        <taxon>Bacteria</taxon>
        <taxon>Pseudomonadati</taxon>
        <taxon>Bacteroidota</taxon>
        <taxon>Cytophagia</taxon>
        <taxon>Cytophagales</taxon>
        <taxon>Cyclobacteriaceae</taxon>
        <taxon>Mongoliitalea</taxon>
    </lineage>
</organism>
<dbReference type="GO" id="GO:0000287">
    <property type="term" value="F:magnesium ion binding"/>
    <property type="evidence" value="ECO:0007669"/>
    <property type="project" value="UniProtKB-UniRule"/>
</dbReference>
<dbReference type="UniPathway" id="UPA00340">
    <property type="reaction ID" value="UER00458"/>
</dbReference>
<dbReference type="Pfam" id="PF00871">
    <property type="entry name" value="Acetate_kinase"/>
    <property type="match status" value="1"/>
</dbReference>
<dbReference type="PROSITE" id="PS01076">
    <property type="entry name" value="ACETATE_KINASE_2"/>
    <property type="match status" value="1"/>
</dbReference>
<protein>
    <recommendedName>
        <fullName evidence="6">Acetate kinase</fullName>
        <ecNumber evidence="6">2.7.2.1</ecNumber>
    </recommendedName>
    <alternativeName>
        <fullName evidence="6">Acetokinase</fullName>
    </alternativeName>
</protein>
<feature type="site" description="Transition state stabilizer" evidence="6">
    <location>
        <position position="242"/>
    </location>
</feature>
<evidence type="ECO:0000256" key="3">
    <source>
        <dbReference type="ARBA" id="ARBA00022741"/>
    </source>
</evidence>
<comment type="cofactor">
    <cofactor evidence="6">
        <name>Mg(2+)</name>
        <dbReference type="ChEBI" id="CHEBI:18420"/>
    </cofactor>
    <cofactor evidence="6">
        <name>Mn(2+)</name>
        <dbReference type="ChEBI" id="CHEBI:29035"/>
    </cofactor>
    <text evidence="6">Mg(2+). Can also accept Mn(2+).</text>
</comment>
<dbReference type="RefSeq" id="WP_189581491.1">
    <property type="nucleotide sequence ID" value="NZ_BMYF01000010.1"/>
</dbReference>
<dbReference type="AlphaFoldDB" id="A0A8J3CYE4"/>
<feature type="active site" description="Proton donor/acceptor" evidence="6">
    <location>
        <position position="151"/>
    </location>
</feature>
<evidence type="ECO:0000313" key="8">
    <source>
        <dbReference type="EMBL" id="GHB38390.1"/>
    </source>
</evidence>
<feature type="binding site" evidence="6">
    <location>
        <begin position="331"/>
        <end position="335"/>
    </location>
    <ligand>
        <name>ATP</name>
        <dbReference type="ChEBI" id="CHEBI:30616"/>
    </ligand>
</feature>
<feature type="binding site" evidence="6">
    <location>
        <position position="14"/>
    </location>
    <ligand>
        <name>ATP</name>
        <dbReference type="ChEBI" id="CHEBI:30616"/>
    </ligand>
</feature>
<dbReference type="PROSITE" id="PS01075">
    <property type="entry name" value="ACETATE_KINASE_1"/>
    <property type="match status" value="1"/>
</dbReference>
<keyword evidence="6" id="KW-0460">Magnesium</keyword>
<keyword evidence="2 6" id="KW-0808">Transferase</keyword>
<dbReference type="CDD" id="cd24010">
    <property type="entry name" value="ASKHA_NBD_AcK_PK"/>
    <property type="match status" value="1"/>
</dbReference>
<feature type="binding site" evidence="6">
    <location>
        <begin position="283"/>
        <end position="285"/>
    </location>
    <ligand>
        <name>ATP</name>
        <dbReference type="ChEBI" id="CHEBI:30616"/>
    </ligand>
</feature>
<proteinExistence type="inferred from homology"/>
<feature type="binding site" evidence="6">
    <location>
        <position position="385"/>
    </location>
    <ligand>
        <name>Mg(2+)</name>
        <dbReference type="ChEBI" id="CHEBI:18420"/>
    </ligand>
</feature>
<dbReference type="PIRSF" id="PIRSF000722">
    <property type="entry name" value="Acetate_prop_kin"/>
    <property type="match status" value="1"/>
</dbReference>
<evidence type="ECO:0000256" key="7">
    <source>
        <dbReference type="RuleBase" id="RU003835"/>
    </source>
</evidence>
<comment type="catalytic activity">
    <reaction evidence="6">
        <text>acetate + ATP = acetyl phosphate + ADP</text>
        <dbReference type="Rhea" id="RHEA:11352"/>
        <dbReference type="ChEBI" id="CHEBI:22191"/>
        <dbReference type="ChEBI" id="CHEBI:30089"/>
        <dbReference type="ChEBI" id="CHEBI:30616"/>
        <dbReference type="ChEBI" id="CHEBI:456216"/>
        <dbReference type="EC" id="2.7.2.1"/>
    </reaction>
</comment>
<keyword evidence="3 6" id="KW-0547">Nucleotide-binding</keyword>
<sequence length="399" mass="43503">MKILVINSGSSSLKYQVFDMPNENPICTGLVDRIGLDTGSVSHKVFKDGAQQTFSIQMPIPDHEVGLQQVTSLLVDVEKGVLETLDEVKAIGHRVVHGGEEFASTTVIDAQVKDKIKELFALAPLHNPPNYTGIEVAEKVFPNATQVAVFDTAFHQSMPPVAYRYAIPKELYEEKGVRAYGFHGSSHQYVSKKASEYLKEKSSKLIVVHLGNGSSITAIKDGKSIDHSMGLGPMGGLVMGTRAGDIDPSIIFHLINERGYSAKEVNDLLNKKSGLLGLCGYSDMRDVKQAIESGDSDATLAYEIYAYRIKKYIGSYVAVLNGLDALIFTAGIGENDAEMREAACKDLSYLGITLDSDKNKLRSNAIREVQAADSPVKILVIPTNEELEIGQQTYELVNT</sequence>
<feature type="site" description="Transition state stabilizer" evidence="6">
    <location>
        <position position="183"/>
    </location>
</feature>
<dbReference type="PRINTS" id="PR00471">
    <property type="entry name" value="ACETATEKNASE"/>
</dbReference>
<dbReference type="GO" id="GO:0006085">
    <property type="term" value="P:acetyl-CoA biosynthetic process"/>
    <property type="evidence" value="ECO:0007669"/>
    <property type="project" value="UniProtKB-UniRule"/>
</dbReference>
<comment type="pathway">
    <text evidence="6">Metabolic intermediate biosynthesis; acetyl-CoA biosynthesis; acetyl-CoA from acetate: step 1/2.</text>
</comment>
<dbReference type="NCBIfam" id="TIGR00016">
    <property type="entry name" value="ackA"/>
    <property type="match status" value="1"/>
</dbReference>
<feature type="binding site" evidence="6">
    <location>
        <position position="94"/>
    </location>
    <ligand>
        <name>substrate</name>
    </ligand>
</feature>
<name>A0A8J3CYE4_9BACT</name>
<reference evidence="8" key="2">
    <citation type="submission" date="2020-09" db="EMBL/GenBank/DDBJ databases">
        <authorList>
            <person name="Sun Q."/>
            <person name="Kim S."/>
        </authorList>
    </citation>
    <scope>NUCLEOTIDE SEQUENCE</scope>
    <source>
        <strain evidence="8">KCTC 23224</strain>
    </source>
</reference>